<gene>
    <name evidence="1" type="ORF">FLJC2902T_12300</name>
</gene>
<proteinExistence type="predicted"/>
<organism evidence="1 2">
    <name type="scientific">Flavobacterium limnosediminis JC2902</name>
    <dbReference type="NCBI Taxonomy" id="1341181"/>
    <lineage>
        <taxon>Bacteria</taxon>
        <taxon>Pseudomonadati</taxon>
        <taxon>Bacteroidota</taxon>
        <taxon>Flavobacteriia</taxon>
        <taxon>Flavobacteriales</taxon>
        <taxon>Flavobacteriaceae</taxon>
        <taxon>Flavobacterium</taxon>
    </lineage>
</organism>
<sequence>MKTITKLLQFSHKYVFHGMETKIIVQSRKSLRDNVLEV</sequence>
<dbReference type="EMBL" id="AVGG01000005">
    <property type="protein sequence ID" value="ESU28639.1"/>
    <property type="molecule type" value="Genomic_DNA"/>
</dbReference>
<comment type="caution">
    <text evidence="1">The sequence shown here is derived from an EMBL/GenBank/DDBJ whole genome shotgun (WGS) entry which is preliminary data.</text>
</comment>
<reference evidence="1 2" key="1">
    <citation type="submission" date="2013-08" db="EMBL/GenBank/DDBJ databases">
        <title>Flavobacterium limnosediminis JC2902 genome sequencing.</title>
        <authorList>
            <person name="Lee K."/>
            <person name="Yi H."/>
            <person name="Park S."/>
            <person name="Chun J."/>
        </authorList>
    </citation>
    <scope>NUCLEOTIDE SEQUENCE [LARGE SCALE GENOMIC DNA]</scope>
    <source>
        <strain evidence="1 2">JC2902</strain>
    </source>
</reference>
<evidence type="ECO:0000313" key="1">
    <source>
        <dbReference type="EMBL" id="ESU28639.1"/>
    </source>
</evidence>
<evidence type="ECO:0000313" key="2">
    <source>
        <dbReference type="Proteomes" id="UP000018004"/>
    </source>
</evidence>
<accession>V6SQB4</accession>
<dbReference type="Proteomes" id="UP000018004">
    <property type="component" value="Unassembled WGS sequence"/>
</dbReference>
<protein>
    <submittedName>
        <fullName evidence="1">Uncharacterized protein</fullName>
    </submittedName>
</protein>
<keyword evidence="2" id="KW-1185">Reference proteome</keyword>
<dbReference type="AlphaFoldDB" id="V6SQB4"/>
<name>V6SQB4_9FLAO</name>